<protein>
    <submittedName>
        <fullName evidence="1">DEBR0S3_03070g1_1</fullName>
    </submittedName>
</protein>
<evidence type="ECO:0000313" key="1">
    <source>
        <dbReference type="EMBL" id="VUG18132.1"/>
    </source>
</evidence>
<gene>
    <name evidence="1" type="ORF">DEBR0S3_03070G</name>
</gene>
<reference evidence="1 2" key="1">
    <citation type="submission" date="2019-07" db="EMBL/GenBank/DDBJ databases">
        <authorList>
            <person name="Friedrich A."/>
            <person name="Schacherer J."/>
        </authorList>
    </citation>
    <scope>NUCLEOTIDE SEQUENCE [LARGE SCALE GENOMIC DNA]</scope>
</reference>
<dbReference type="EMBL" id="CABFWN010000003">
    <property type="protein sequence ID" value="VUG18132.1"/>
    <property type="molecule type" value="Genomic_DNA"/>
</dbReference>
<name>A0A7D9D0S0_DEKBR</name>
<proteinExistence type="predicted"/>
<dbReference type="Proteomes" id="UP000478008">
    <property type="component" value="Unassembled WGS sequence"/>
</dbReference>
<evidence type="ECO:0000313" key="2">
    <source>
        <dbReference type="Proteomes" id="UP000478008"/>
    </source>
</evidence>
<organism evidence="1 2">
    <name type="scientific">Dekkera bruxellensis</name>
    <name type="common">Brettanomyces custersii</name>
    <dbReference type="NCBI Taxonomy" id="5007"/>
    <lineage>
        <taxon>Eukaryota</taxon>
        <taxon>Fungi</taxon>
        <taxon>Dikarya</taxon>
        <taxon>Ascomycota</taxon>
        <taxon>Saccharomycotina</taxon>
        <taxon>Pichiomycetes</taxon>
        <taxon>Pichiales</taxon>
        <taxon>Pichiaceae</taxon>
        <taxon>Brettanomyces</taxon>
    </lineage>
</organism>
<sequence length="536" mass="60304">MPNFKIKACRSLLANSFARLGGRRYAYFSSDTTVNESLSILPEVKKAQSYNEIINHHYYRILNLSKNGKEDEEADKLYDFSKAVIDSMKKNESLKIEDQNDVLNNIITKFASLNFASASLAFKQLNESATKKTYLKPESLVAFITYNPGRVKSSWEIFKETCEKDFSDSRVVATVLKKLIQGDAIDKREGAAHVDISRASKIFKLLMEKNGLNVIEESDLAKLACDLIDIKLSKALVLLKLPVTMVKTIIGTKGEHLSNIDYYYLYLSAKESGESIPPDLLLDIMLPISRLQTTEGIENNTESFKNLQSLYPFEIKLNASPSELVKDIRSEVYAAGLANTIRVRLDLIRSAGMHSHDVEKALEYISDKPQTLLSKQDEAVLKNAKSMIKIYNAIDTGKSLADSSEKLPDIGQEVNIIASKILLYSWFGDSDRALDLYNKSLNLYLKPKKDVKNAKARGKLLQSLVLSSLLDNELQMARLIKIRCTENKLLDDEYDIKISQILKSFGSVSEESKGDKNAMRKGLKTVILDTIEDMYP</sequence>
<dbReference type="AlphaFoldDB" id="A0A7D9D0S0"/>
<accession>A0A7D9D0S0</accession>
<keyword evidence="2" id="KW-1185">Reference proteome</keyword>